<evidence type="ECO:0000259" key="7">
    <source>
        <dbReference type="PROSITE" id="PS50850"/>
    </source>
</evidence>
<feature type="transmembrane region" description="Helical" evidence="6">
    <location>
        <begin position="104"/>
        <end position="128"/>
    </location>
</feature>
<evidence type="ECO:0000256" key="3">
    <source>
        <dbReference type="ARBA" id="ARBA00022989"/>
    </source>
</evidence>
<keyword evidence="3 6" id="KW-1133">Transmembrane helix</keyword>
<dbReference type="eggNOG" id="COG2814">
    <property type="taxonomic scope" value="Bacteria"/>
</dbReference>
<evidence type="ECO:0000313" key="9">
    <source>
        <dbReference type="Proteomes" id="UP000004931"/>
    </source>
</evidence>
<dbReference type="OrthoDB" id="65739at2"/>
<dbReference type="GO" id="GO:0022857">
    <property type="term" value="F:transmembrane transporter activity"/>
    <property type="evidence" value="ECO:0007669"/>
    <property type="project" value="InterPro"/>
</dbReference>
<name>A0Y7U4_9GAMM</name>
<reference evidence="8 9" key="1">
    <citation type="journal article" date="2010" name="J. Bacteriol.">
        <title>Genome sequence of the oligotrophic marine Gammaproteobacterium HTCC2143, isolated from the Oregon Coast.</title>
        <authorList>
            <person name="Oh H.M."/>
            <person name="Kang I."/>
            <person name="Ferriera S."/>
            <person name="Giovannoni S.J."/>
            <person name="Cho J.C."/>
        </authorList>
    </citation>
    <scope>NUCLEOTIDE SEQUENCE [LARGE SCALE GENOMIC DNA]</scope>
    <source>
        <strain evidence="8 9">HTCC2143</strain>
    </source>
</reference>
<dbReference type="InterPro" id="IPR036259">
    <property type="entry name" value="MFS_trans_sf"/>
</dbReference>
<evidence type="ECO:0000256" key="1">
    <source>
        <dbReference type="ARBA" id="ARBA00004141"/>
    </source>
</evidence>
<protein>
    <submittedName>
        <fullName evidence="8">Multidrug-efflux transporter</fullName>
    </submittedName>
</protein>
<dbReference type="InterPro" id="IPR011701">
    <property type="entry name" value="MFS"/>
</dbReference>
<feature type="transmembrane region" description="Helical" evidence="6">
    <location>
        <begin position="249"/>
        <end position="274"/>
    </location>
</feature>
<evidence type="ECO:0000256" key="2">
    <source>
        <dbReference type="ARBA" id="ARBA00022692"/>
    </source>
</evidence>
<feature type="transmembrane region" description="Helical" evidence="6">
    <location>
        <begin position="286"/>
        <end position="307"/>
    </location>
</feature>
<evidence type="ECO:0000256" key="5">
    <source>
        <dbReference type="SAM" id="MobiDB-lite"/>
    </source>
</evidence>
<dbReference type="PRINTS" id="PR01035">
    <property type="entry name" value="TCRTETA"/>
</dbReference>
<feature type="compositionally biased region" description="Polar residues" evidence="5">
    <location>
        <begin position="10"/>
        <end position="30"/>
    </location>
</feature>
<feature type="region of interest" description="Disordered" evidence="5">
    <location>
        <begin position="1"/>
        <end position="30"/>
    </location>
</feature>
<keyword evidence="4 6" id="KW-0472">Membrane</keyword>
<dbReference type="InterPro" id="IPR001958">
    <property type="entry name" value="Tet-R_TetA/multi-R_MdtG-like"/>
</dbReference>
<dbReference type="AlphaFoldDB" id="A0Y7U4"/>
<feature type="transmembrane region" description="Helical" evidence="6">
    <location>
        <begin position="405"/>
        <end position="422"/>
    </location>
</feature>
<proteinExistence type="predicted"/>
<feature type="transmembrane region" description="Helical" evidence="6">
    <location>
        <begin position="376"/>
        <end position="399"/>
    </location>
</feature>
<dbReference type="EMBL" id="AAVT01000001">
    <property type="protein sequence ID" value="EAW32198.1"/>
    <property type="molecule type" value="Genomic_DNA"/>
</dbReference>
<feature type="transmembrane region" description="Helical" evidence="6">
    <location>
        <begin position="72"/>
        <end position="92"/>
    </location>
</feature>
<evidence type="ECO:0000256" key="4">
    <source>
        <dbReference type="ARBA" id="ARBA00023136"/>
    </source>
</evidence>
<evidence type="ECO:0000313" key="8">
    <source>
        <dbReference type="EMBL" id="EAW32198.1"/>
    </source>
</evidence>
<dbReference type="GO" id="GO:0016020">
    <property type="term" value="C:membrane"/>
    <property type="evidence" value="ECO:0007669"/>
    <property type="project" value="UniProtKB-SubCell"/>
</dbReference>
<dbReference type="CDD" id="cd17325">
    <property type="entry name" value="MFS_MdtG_SLC18_like"/>
    <property type="match status" value="1"/>
</dbReference>
<dbReference type="PROSITE" id="PS50850">
    <property type="entry name" value="MFS"/>
    <property type="match status" value="1"/>
</dbReference>
<organism evidence="8 9">
    <name type="scientific">marine gamma proteobacterium HTCC2143</name>
    <dbReference type="NCBI Taxonomy" id="247633"/>
    <lineage>
        <taxon>Bacteria</taxon>
        <taxon>Pseudomonadati</taxon>
        <taxon>Pseudomonadota</taxon>
        <taxon>Gammaproteobacteria</taxon>
        <taxon>Cellvibrionales</taxon>
        <taxon>Spongiibacteraceae</taxon>
        <taxon>BD1-7 clade</taxon>
    </lineage>
</organism>
<dbReference type="SUPFAM" id="SSF103473">
    <property type="entry name" value="MFS general substrate transporter"/>
    <property type="match status" value="1"/>
</dbReference>
<feature type="transmembrane region" description="Helical" evidence="6">
    <location>
        <begin position="205"/>
        <end position="223"/>
    </location>
</feature>
<dbReference type="Gene3D" id="1.20.1250.20">
    <property type="entry name" value="MFS general substrate transporter like domains"/>
    <property type="match status" value="1"/>
</dbReference>
<sequence>MWEPPLPDSLKNNHQQQTSDNHSPADDTSLNSPAGKRAFILLWCTLLFMGMGQSLVFSTLPPIARSLGMTPMQISLMFGVSAVCWVFMSPKWGRKSDTWGRKPAILIGFAGFAISMVSLPTVVYLGTISVLPVAWMWPLMIVSRAIFGIFGSANMPASQAWVAERSSRADRTKRIAAVGAAFGVGNMLGPGIGSLLAVFGMLTPFYVVTVLAVLGAVAIQAYLPENAKPPSHSNDAEDKPTLKLTDERVLPFLILAIAAGLAHATQVQAAALYFQDMLHLTVQETQQYVGIGLMAGAGSAMFAQMVLVQKLNPSPRSMIYYGLSLTAIGYTFLIFADSFSLLITAMMVTGMGLGLLRPGTNAAASLSVSHQEQGAIAGIMGGIGAAGHIMVPFVSMNLYAIKPEYPFIFTLVLILGIMVFAAKNSTVKKSGMTRTAED</sequence>
<feature type="domain" description="Major facilitator superfamily (MFS) profile" evidence="7">
    <location>
        <begin position="38"/>
        <end position="428"/>
    </location>
</feature>
<dbReference type="Pfam" id="PF07690">
    <property type="entry name" value="MFS_1"/>
    <property type="match status" value="1"/>
</dbReference>
<feature type="transmembrane region" description="Helical" evidence="6">
    <location>
        <begin position="175"/>
        <end position="199"/>
    </location>
</feature>
<dbReference type="PANTHER" id="PTHR23546:SF1">
    <property type="entry name" value="MEMBRANE PROTEIN"/>
    <property type="match status" value="1"/>
</dbReference>
<feature type="transmembrane region" description="Helical" evidence="6">
    <location>
        <begin position="38"/>
        <end position="60"/>
    </location>
</feature>
<dbReference type="InterPro" id="IPR020846">
    <property type="entry name" value="MFS_dom"/>
</dbReference>
<accession>A0Y7U4</accession>
<keyword evidence="2 6" id="KW-0812">Transmembrane</keyword>
<dbReference type="Proteomes" id="UP000004931">
    <property type="component" value="Unassembled WGS sequence"/>
</dbReference>
<gene>
    <name evidence="8" type="ORF">GP2143_13121</name>
</gene>
<dbReference type="PANTHER" id="PTHR23546">
    <property type="entry name" value="TRANSPORT PROTEIN"/>
    <property type="match status" value="1"/>
</dbReference>
<comment type="subcellular location">
    <subcellularLocation>
        <location evidence="1">Membrane</location>
        <topology evidence="1">Multi-pass membrane protein</topology>
    </subcellularLocation>
</comment>
<comment type="caution">
    <text evidence="8">The sequence shown here is derived from an EMBL/GenBank/DDBJ whole genome shotgun (WGS) entry which is preliminary data.</text>
</comment>
<dbReference type="STRING" id="247633.GP2143_13121"/>
<feature type="transmembrane region" description="Helical" evidence="6">
    <location>
        <begin position="319"/>
        <end position="336"/>
    </location>
</feature>
<evidence type="ECO:0000256" key="6">
    <source>
        <dbReference type="SAM" id="Phobius"/>
    </source>
</evidence>
<keyword evidence="9" id="KW-1185">Reference proteome</keyword>